<dbReference type="OrthoDB" id="9790411at2"/>
<dbReference type="HAMAP" id="MF_00076">
    <property type="entry name" value="HisB"/>
    <property type="match status" value="1"/>
</dbReference>
<evidence type="ECO:0000313" key="9">
    <source>
        <dbReference type="Proteomes" id="UP000254337"/>
    </source>
</evidence>
<dbReference type="AlphaFoldDB" id="A0A346B084"/>
<dbReference type="EMBL" id="CP029462">
    <property type="protein sequence ID" value="AXL21527.1"/>
    <property type="molecule type" value="Genomic_DNA"/>
</dbReference>
<evidence type="ECO:0000313" key="8">
    <source>
        <dbReference type="EMBL" id="AXL21527.1"/>
    </source>
</evidence>
<comment type="catalytic activity">
    <reaction evidence="6 7">
        <text>D-erythro-1-(imidazol-4-yl)glycerol 3-phosphate = 3-(imidazol-4-yl)-2-oxopropyl phosphate + H2O</text>
        <dbReference type="Rhea" id="RHEA:11040"/>
        <dbReference type="ChEBI" id="CHEBI:15377"/>
        <dbReference type="ChEBI" id="CHEBI:57766"/>
        <dbReference type="ChEBI" id="CHEBI:58278"/>
        <dbReference type="EC" id="4.2.1.19"/>
    </reaction>
</comment>
<dbReference type="PROSITE" id="PS00954">
    <property type="entry name" value="IGP_DEHYDRATASE_1"/>
    <property type="match status" value="1"/>
</dbReference>
<dbReference type="RefSeq" id="WP_087477913.1">
    <property type="nucleotide sequence ID" value="NZ_CALYAU010000001.1"/>
</dbReference>
<evidence type="ECO:0000256" key="7">
    <source>
        <dbReference type="RuleBase" id="RU000599"/>
    </source>
</evidence>
<dbReference type="UniPathway" id="UPA00031">
    <property type="reaction ID" value="UER00011"/>
</dbReference>
<evidence type="ECO:0000256" key="4">
    <source>
        <dbReference type="ARBA" id="ARBA00023102"/>
    </source>
</evidence>
<comment type="similarity">
    <text evidence="6 7">Belongs to the imidazoleglycerol-phosphate dehydratase family.</text>
</comment>
<keyword evidence="3 6" id="KW-0028">Amino-acid biosynthesis</keyword>
<keyword evidence="6" id="KW-0963">Cytoplasm</keyword>
<evidence type="ECO:0000256" key="2">
    <source>
        <dbReference type="ARBA" id="ARBA00016664"/>
    </source>
</evidence>
<dbReference type="InterPro" id="IPR020565">
    <property type="entry name" value="ImidazoleglycerP_deHydtase_CS"/>
</dbReference>
<protein>
    <recommendedName>
        <fullName evidence="2 6">Imidazoleglycerol-phosphate dehydratase</fullName>
        <shortName evidence="6">IGPD</shortName>
        <ecNumber evidence="6 7">4.2.1.19</ecNumber>
    </recommendedName>
</protein>
<dbReference type="Gene3D" id="3.30.230.40">
    <property type="entry name" value="Imidazole glycerol phosphate dehydratase, domain 1"/>
    <property type="match status" value="2"/>
</dbReference>
<dbReference type="InterPro" id="IPR020568">
    <property type="entry name" value="Ribosomal_Su5_D2-typ_SF"/>
</dbReference>
<dbReference type="Pfam" id="PF00475">
    <property type="entry name" value="IGPD"/>
    <property type="match status" value="1"/>
</dbReference>
<comment type="subcellular location">
    <subcellularLocation>
        <location evidence="6 7">Cytoplasm</location>
    </subcellularLocation>
</comment>
<dbReference type="EC" id="4.2.1.19" evidence="6 7"/>
<dbReference type="PROSITE" id="PS00955">
    <property type="entry name" value="IGP_DEHYDRATASE_2"/>
    <property type="match status" value="1"/>
</dbReference>
<dbReference type="GO" id="GO:0005737">
    <property type="term" value="C:cytoplasm"/>
    <property type="evidence" value="ECO:0007669"/>
    <property type="project" value="UniProtKB-SubCell"/>
</dbReference>
<reference evidence="8 9" key="1">
    <citation type="submission" date="2018-05" db="EMBL/GenBank/DDBJ databases">
        <title>Complete genome sequence of Megasphaera sp. AJH120T, isolated from the ceca of a chicken.</title>
        <authorList>
            <person name="Maki J."/>
            <person name="Looft T."/>
        </authorList>
    </citation>
    <scope>NUCLEOTIDE SEQUENCE [LARGE SCALE GENOMIC DNA]</scope>
    <source>
        <strain evidence="8 9">AJH120</strain>
    </source>
</reference>
<evidence type="ECO:0000256" key="6">
    <source>
        <dbReference type="HAMAP-Rule" id="MF_00076"/>
    </source>
</evidence>
<evidence type="ECO:0000256" key="3">
    <source>
        <dbReference type="ARBA" id="ARBA00022605"/>
    </source>
</evidence>
<dbReference type="FunFam" id="3.30.230.40:FF:000001">
    <property type="entry name" value="Imidazoleglycerol-phosphate dehydratase HisB"/>
    <property type="match status" value="1"/>
</dbReference>
<dbReference type="InterPro" id="IPR038494">
    <property type="entry name" value="IGPD_sf"/>
</dbReference>
<evidence type="ECO:0000256" key="5">
    <source>
        <dbReference type="ARBA" id="ARBA00023239"/>
    </source>
</evidence>
<dbReference type="NCBIfam" id="NF002111">
    <property type="entry name" value="PRK00951.2-1"/>
    <property type="match status" value="1"/>
</dbReference>
<evidence type="ECO:0000256" key="1">
    <source>
        <dbReference type="ARBA" id="ARBA00005047"/>
    </source>
</evidence>
<dbReference type="KEGG" id="meg:DKB62_08085"/>
<proteinExistence type="inferred from homology"/>
<keyword evidence="4 6" id="KW-0368">Histidine biosynthesis</keyword>
<dbReference type="GO" id="GO:0004424">
    <property type="term" value="F:imidazoleglycerol-phosphate dehydratase activity"/>
    <property type="evidence" value="ECO:0007669"/>
    <property type="project" value="UniProtKB-UniRule"/>
</dbReference>
<sequence>MRSAQIERETAETQIALSLNIDGTGTFAGTTGIGFLDHMMNLLACHGGMDITLHVHGDLDVDTHHTVEDLAIVLGGALAQALGDKKGIRRYGMFYCPMDEALTRVVVDLSGRPYLVYDVKLNVERIGAFETEMLKEFLYALSVHGRMNLHVTNLYGENAHHIVESVFKALGHALREAVSLSGDESAVLSTKGVL</sequence>
<dbReference type="GO" id="GO:0000105">
    <property type="term" value="P:L-histidine biosynthetic process"/>
    <property type="evidence" value="ECO:0007669"/>
    <property type="project" value="UniProtKB-UniRule"/>
</dbReference>
<dbReference type="SUPFAM" id="SSF54211">
    <property type="entry name" value="Ribosomal protein S5 domain 2-like"/>
    <property type="match status" value="2"/>
</dbReference>
<accession>A0A346B084</accession>
<dbReference type="InterPro" id="IPR000807">
    <property type="entry name" value="ImidazoleglycerolP_deHydtase"/>
</dbReference>
<dbReference type="CDD" id="cd07914">
    <property type="entry name" value="IGPD"/>
    <property type="match status" value="1"/>
</dbReference>
<gene>
    <name evidence="6" type="primary">hisB</name>
    <name evidence="8" type="ORF">DKB62_08085</name>
</gene>
<dbReference type="PANTHER" id="PTHR23133:SF2">
    <property type="entry name" value="IMIDAZOLEGLYCEROL-PHOSPHATE DEHYDRATASE"/>
    <property type="match status" value="1"/>
</dbReference>
<organism evidence="8 9">
    <name type="scientific">Megasphaera stantonii</name>
    <dbReference type="NCBI Taxonomy" id="2144175"/>
    <lineage>
        <taxon>Bacteria</taxon>
        <taxon>Bacillati</taxon>
        <taxon>Bacillota</taxon>
        <taxon>Negativicutes</taxon>
        <taxon>Veillonellales</taxon>
        <taxon>Veillonellaceae</taxon>
        <taxon>Megasphaera</taxon>
    </lineage>
</organism>
<name>A0A346B084_9FIRM</name>
<dbReference type="NCBIfam" id="NF002114">
    <property type="entry name" value="PRK00951.2-4"/>
    <property type="match status" value="1"/>
</dbReference>
<keyword evidence="9" id="KW-1185">Reference proteome</keyword>
<dbReference type="Proteomes" id="UP000254337">
    <property type="component" value="Chromosome"/>
</dbReference>
<dbReference type="FunFam" id="3.30.230.40:FF:000003">
    <property type="entry name" value="Imidazoleglycerol-phosphate dehydratase HisB"/>
    <property type="match status" value="1"/>
</dbReference>
<dbReference type="PANTHER" id="PTHR23133">
    <property type="entry name" value="IMIDAZOLEGLYCEROL-PHOSPHATE DEHYDRATASE HIS7"/>
    <property type="match status" value="1"/>
</dbReference>
<comment type="pathway">
    <text evidence="1 6 7">Amino-acid biosynthesis; L-histidine biosynthesis; L-histidine from 5-phospho-alpha-D-ribose 1-diphosphate: step 6/9.</text>
</comment>
<keyword evidence="5 6" id="KW-0456">Lyase</keyword>